<dbReference type="PATRIC" id="fig|1229493.5.peg.4122"/>
<dbReference type="Proteomes" id="UP000031586">
    <property type="component" value="Unassembled WGS sequence"/>
</dbReference>
<name>A0A0C1VL66_9VIBR</name>
<accession>A0A0C1VL66</accession>
<gene>
    <name evidence="2" type="ORF">H735_23590</name>
</gene>
<evidence type="ECO:0000313" key="3">
    <source>
        <dbReference type="Proteomes" id="UP000031586"/>
    </source>
</evidence>
<keyword evidence="1" id="KW-0732">Signal</keyword>
<feature type="chain" id="PRO_5002140428" description="Glycine zipper domain-containing protein" evidence="1">
    <location>
        <begin position="20"/>
        <end position="256"/>
    </location>
</feature>
<dbReference type="EMBL" id="JPRD01000049">
    <property type="protein sequence ID" value="KIF50548.1"/>
    <property type="molecule type" value="Genomic_DNA"/>
</dbReference>
<evidence type="ECO:0008006" key="4">
    <source>
        <dbReference type="Google" id="ProtNLM"/>
    </source>
</evidence>
<sequence length="256" mass="27039">MNIFNKTTLVAALSLPLLAGCVTPGEDDPNALTKQGAAGGALLGLTMGALTGDAELAVKGAVAGGVAGGVAGAGADIHNNRDNIRHDSRNDAISGINGGQNTAATNAPQQWQEIDNFVGDWNVNIQNHNRDFKGLEGLSAHGSLAKTTEANVKVTNSQGVDLNAAFTFDPQAGYQLTLTNEAKDVSVAFAGEQQSQNHRYNFYPMNINDVIYQGIPTGDVRVELGFAGPNVWTIDSYAYIDGAEQKVQTFRFTRTQ</sequence>
<protein>
    <recommendedName>
        <fullName evidence="4">Glycine zipper domain-containing protein</fullName>
    </recommendedName>
</protein>
<comment type="caution">
    <text evidence="2">The sequence shown here is derived from an EMBL/GenBank/DDBJ whole genome shotgun (WGS) entry which is preliminary data.</text>
</comment>
<dbReference type="GeneID" id="47101874"/>
<proteinExistence type="predicted"/>
<evidence type="ECO:0000256" key="1">
    <source>
        <dbReference type="SAM" id="SignalP"/>
    </source>
</evidence>
<dbReference type="AlphaFoldDB" id="A0A0C1VL66"/>
<organism evidence="2 3">
    <name type="scientific">Vibrio owensii CAIM 1854 = LMG 25443</name>
    <dbReference type="NCBI Taxonomy" id="1229493"/>
    <lineage>
        <taxon>Bacteria</taxon>
        <taxon>Pseudomonadati</taxon>
        <taxon>Pseudomonadota</taxon>
        <taxon>Gammaproteobacteria</taxon>
        <taxon>Vibrionales</taxon>
        <taxon>Vibrionaceae</taxon>
        <taxon>Vibrio</taxon>
    </lineage>
</organism>
<dbReference type="RefSeq" id="WP_005442462.1">
    <property type="nucleotide sequence ID" value="NZ_BAOH01000003.1"/>
</dbReference>
<dbReference type="PROSITE" id="PS51257">
    <property type="entry name" value="PROKAR_LIPOPROTEIN"/>
    <property type="match status" value="1"/>
</dbReference>
<evidence type="ECO:0000313" key="2">
    <source>
        <dbReference type="EMBL" id="KIF50548.1"/>
    </source>
</evidence>
<feature type="signal peptide" evidence="1">
    <location>
        <begin position="1"/>
        <end position="19"/>
    </location>
</feature>
<reference evidence="2 3" key="1">
    <citation type="submission" date="2014-07" db="EMBL/GenBank/DDBJ databases">
        <title>Unique and conserved regions in Vibrio harveyi and related species in comparison with the shrimp pathogen Vibrio harveyi CAIM 1792.</title>
        <authorList>
            <person name="Espinoza-Valles I."/>
            <person name="Vora G."/>
            <person name="Leekitcharoenphon P."/>
            <person name="Ussery D."/>
            <person name="Hoj L."/>
            <person name="Gomez-Gil B."/>
        </authorList>
    </citation>
    <scope>NUCLEOTIDE SEQUENCE [LARGE SCALE GENOMIC DNA]</scope>
    <source>
        <strain evidence="3">CAIM 1854 / LMG 25443</strain>
    </source>
</reference>